<evidence type="ECO:0000313" key="6">
    <source>
        <dbReference type="Proteomes" id="UP000756346"/>
    </source>
</evidence>
<dbReference type="AlphaFoldDB" id="A0A9P8Y3Z9"/>
<dbReference type="InterPro" id="IPR036291">
    <property type="entry name" value="NAD(P)-bd_dom_sf"/>
</dbReference>
<proteinExistence type="inferred from homology"/>
<dbReference type="SMART" id="SM00822">
    <property type="entry name" value="PKS_KR"/>
    <property type="match status" value="1"/>
</dbReference>
<dbReference type="GeneID" id="70191767"/>
<dbReference type="GO" id="GO:0016491">
    <property type="term" value="F:oxidoreductase activity"/>
    <property type="evidence" value="ECO:0007669"/>
    <property type="project" value="UniProtKB-KW"/>
</dbReference>
<evidence type="ECO:0000256" key="1">
    <source>
        <dbReference type="ARBA" id="ARBA00006484"/>
    </source>
</evidence>
<name>A0A9P8Y3Z9_9PEZI</name>
<dbReference type="InterPro" id="IPR002347">
    <property type="entry name" value="SDR_fam"/>
</dbReference>
<accession>A0A9P8Y3Z9</accession>
<dbReference type="PANTHER" id="PTHR43180:SF33">
    <property type="entry name" value="15-HYDROXYPROSTAGLANDIN DEHYDROGENASE [NAD(+)]-LIKE"/>
    <property type="match status" value="1"/>
</dbReference>
<reference evidence="5" key="1">
    <citation type="journal article" date="2021" name="Nat. Commun.">
        <title>Genetic determinants of endophytism in the Arabidopsis root mycobiome.</title>
        <authorList>
            <person name="Mesny F."/>
            <person name="Miyauchi S."/>
            <person name="Thiergart T."/>
            <person name="Pickel B."/>
            <person name="Atanasova L."/>
            <person name="Karlsson M."/>
            <person name="Huettel B."/>
            <person name="Barry K.W."/>
            <person name="Haridas S."/>
            <person name="Chen C."/>
            <person name="Bauer D."/>
            <person name="Andreopoulos W."/>
            <person name="Pangilinan J."/>
            <person name="LaButti K."/>
            <person name="Riley R."/>
            <person name="Lipzen A."/>
            <person name="Clum A."/>
            <person name="Drula E."/>
            <person name="Henrissat B."/>
            <person name="Kohler A."/>
            <person name="Grigoriev I.V."/>
            <person name="Martin F.M."/>
            <person name="Hacquard S."/>
        </authorList>
    </citation>
    <scope>NUCLEOTIDE SEQUENCE</scope>
    <source>
        <strain evidence="5">MPI-CAGE-CH-0230</strain>
    </source>
</reference>
<comment type="similarity">
    <text evidence="1 3">Belongs to the short-chain dehydrogenases/reductases (SDR) family.</text>
</comment>
<gene>
    <name evidence="5" type="ORF">B0I36DRAFT_422797</name>
</gene>
<dbReference type="InterPro" id="IPR057326">
    <property type="entry name" value="KR_dom"/>
</dbReference>
<organism evidence="5 6">
    <name type="scientific">Microdochium trichocladiopsis</name>
    <dbReference type="NCBI Taxonomy" id="1682393"/>
    <lineage>
        <taxon>Eukaryota</taxon>
        <taxon>Fungi</taxon>
        <taxon>Dikarya</taxon>
        <taxon>Ascomycota</taxon>
        <taxon>Pezizomycotina</taxon>
        <taxon>Sordariomycetes</taxon>
        <taxon>Xylariomycetidae</taxon>
        <taxon>Xylariales</taxon>
        <taxon>Microdochiaceae</taxon>
        <taxon>Microdochium</taxon>
    </lineage>
</organism>
<dbReference type="Proteomes" id="UP000756346">
    <property type="component" value="Unassembled WGS sequence"/>
</dbReference>
<dbReference type="OrthoDB" id="37659at2759"/>
<evidence type="ECO:0000256" key="2">
    <source>
        <dbReference type="ARBA" id="ARBA00023002"/>
    </source>
</evidence>
<dbReference type="RefSeq" id="XP_046011257.1">
    <property type="nucleotide sequence ID" value="XM_046162221.1"/>
</dbReference>
<dbReference type="PRINTS" id="PR00081">
    <property type="entry name" value="GDHRDH"/>
</dbReference>
<dbReference type="EMBL" id="JAGTJQ010000006">
    <property type="protein sequence ID" value="KAH7028969.1"/>
    <property type="molecule type" value="Genomic_DNA"/>
</dbReference>
<dbReference type="Gene3D" id="3.40.50.720">
    <property type="entry name" value="NAD(P)-binding Rossmann-like Domain"/>
    <property type="match status" value="1"/>
</dbReference>
<evidence type="ECO:0000256" key="3">
    <source>
        <dbReference type="RuleBase" id="RU000363"/>
    </source>
</evidence>
<keyword evidence="6" id="KW-1185">Reference proteome</keyword>
<sequence length="311" mass="32724">MHHQMQQSPDLLANVQGKTALITGSARGIGAATAALLNKHGANVVITDLPFLRESAEELITTLAHPDKAIFVPGSITDWAQLRNVFKQGVAKFGGIDIVVANAGIMESNTVLDVEVDEHGDPLESSEAVKVLDVNLKGTLNTLRLGLHYLAQNQPSSPGGDKGSIVLVSSTSGYFGTTGNVAYIASKHGTVGLVRASQAKAASLGIRVNSIAPSYTPTYITAGFGDSIKEAGLEANTPEMVGSAIMYAAVDPARRGTCCLVAGRFLRELEYTQKSVVNEWLGQDLAEAMAKFGQFLAETGGYKLPPSTKIV</sequence>
<comment type="caution">
    <text evidence="5">The sequence shown here is derived from an EMBL/GenBank/DDBJ whole genome shotgun (WGS) entry which is preliminary data.</text>
</comment>
<evidence type="ECO:0000313" key="5">
    <source>
        <dbReference type="EMBL" id="KAH7028969.1"/>
    </source>
</evidence>
<evidence type="ECO:0000259" key="4">
    <source>
        <dbReference type="SMART" id="SM00822"/>
    </source>
</evidence>
<dbReference type="Pfam" id="PF00106">
    <property type="entry name" value="adh_short"/>
    <property type="match status" value="1"/>
</dbReference>
<dbReference type="PRINTS" id="PR00080">
    <property type="entry name" value="SDRFAMILY"/>
</dbReference>
<protein>
    <recommendedName>
        <fullName evidence="4">Ketoreductase domain-containing protein</fullName>
    </recommendedName>
</protein>
<dbReference type="SUPFAM" id="SSF51735">
    <property type="entry name" value="NAD(P)-binding Rossmann-fold domains"/>
    <property type="match status" value="1"/>
</dbReference>
<feature type="domain" description="Ketoreductase" evidence="4">
    <location>
        <begin position="18"/>
        <end position="205"/>
    </location>
</feature>
<dbReference type="PANTHER" id="PTHR43180">
    <property type="entry name" value="3-OXOACYL-(ACYL-CARRIER-PROTEIN) REDUCTASE (AFU_ORTHOLOGUE AFUA_6G11210)"/>
    <property type="match status" value="1"/>
</dbReference>
<keyword evidence="2" id="KW-0560">Oxidoreductase</keyword>